<dbReference type="AlphaFoldDB" id="A0A016SJQ1"/>
<dbReference type="OrthoDB" id="5826521at2759"/>
<evidence type="ECO:0000313" key="3">
    <source>
        <dbReference type="Proteomes" id="UP000024635"/>
    </source>
</evidence>
<organism evidence="2 3">
    <name type="scientific">Ancylostoma ceylanicum</name>
    <dbReference type="NCBI Taxonomy" id="53326"/>
    <lineage>
        <taxon>Eukaryota</taxon>
        <taxon>Metazoa</taxon>
        <taxon>Ecdysozoa</taxon>
        <taxon>Nematoda</taxon>
        <taxon>Chromadorea</taxon>
        <taxon>Rhabditida</taxon>
        <taxon>Rhabditina</taxon>
        <taxon>Rhabditomorpha</taxon>
        <taxon>Strongyloidea</taxon>
        <taxon>Ancylostomatidae</taxon>
        <taxon>Ancylostomatinae</taxon>
        <taxon>Ancylostoma</taxon>
    </lineage>
</organism>
<feature type="region of interest" description="Disordered" evidence="1">
    <location>
        <begin position="280"/>
        <end position="314"/>
    </location>
</feature>
<dbReference type="EMBL" id="JARK01001548">
    <property type="protein sequence ID" value="EYB90938.1"/>
    <property type="molecule type" value="Genomic_DNA"/>
</dbReference>
<accession>A0A016SJQ1</accession>
<reference evidence="3" key="1">
    <citation type="journal article" date="2015" name="Nat. Genet.">
        <title>The genome and transcriptome of the zoonotic hookworm Ancylostoma ceylanicum identify infection-specific gene families.</title>
        <authorList>
            <person name="Schwarz E.M."/>
            <person name="Hu Y."/>
            <person name="Antoshechkin I."/>
            <person name="Miller M.M."/>
            <person name="Sternberg P.W."/>
            <person name="Aroian R.V."/>
        </authorList>
    </citation>
    <scope>NUCLEOTIDE SEQUENCE</scope>
    <source>
        <strain evidence="3">HY135</strain>
    </source>
</reference>
<name>A0A016SJQ1_9BILA</name>
<comment type="caution">
    <text evidence="2">The sequence shown here is derived from an EMBL/GenBank/DDBJ whole genome shotgun (WGS) entry which is preliminary data.</text>
</comment>
<protein>
    <submittedName>
        <fullName evidence="2">Uncharacterized protein</fullName>
    </submittedName>
</protein>
<feature type="compositionally biased region" description="Polar residues" evidence="1">
    <location>
        <begin position="13"/>
        <end position="31"/>
    </location>
</feature>
<evidence type="ECO:0000256" key="1">
    <source>
        <dbReference type="SAM" id="MobiDB-lite"/>
    </source>
</evidence>
<evidence type="ECO:0000313" key="2">
    <source>
        <dbReference type="EMBL" id="EYB90938.1"/>
    </source>
</evidence>
<keyword evidence="3" id="KW-1185">Reference proteome</keyword>
<dbReference type="Proteomes" id="UP000024635">
    <property type="component" value="Unassembled WGS sequence"/>
</dbReference>
<proteinExistence type="predicted"/>
<sequence>MQSSLCCPEERSTSSLSRLHGTPSNGKRTPTQPAPGQPSHFVAPKLCNSRASPFILEQDRWTWLQVLLHLLVLAHSCHTVRPVSRCFPAFGRRRILLTPLDPSPGVYPLLDAGALLSHGWTRPRAFPHFWTPAHPYHTAGPIFMCFPAFGRRRTLITTLDPISIHPSCLLPFCFLHLSLKHTHPRLISYMLAEIDREGWAARARVEKKSDHYIYIRKAREKGCGEREVLSLQLSDCESDPDELPGQICDVQSVERHMEMLEHPADPEHRPPTVTNRIQTAGASEEENPTRPETTPQPPKEDGFTRARPPAPSSVPHRADVLYNWTPADRNLRYDKEATWRGRAVVSNEQSRRYNRCTGGFRDAALIQGSQW</sequence>
<feature type="region of interest" description="Disordered" evidence="1">
    <location>
        <begin position="1"/>
        <end position="42"/>
    </location>
</feature>
<gene>
    <name evidence="2" type="primary">Acey_s0212.g2246</name>
    <name evidence="2" type="ORF">Y032_0212g2246</name>
</gene>